<evidence type="ECO:0008006" key="6">
    <source>
        <dbReference type="Google" id="ProtNLM"/>
    </source>
</evidence>
<dbReference type="GO" id="GO:0080043">
    <property type="term" value="F:quercetin 3-O-glucosyltransferase activity"/>
    <property type="evidence" value="ECO:0007669"/>
    <property type="project" value="TreeGrafter"/>
</dbReference>
<comment type="similarity">
    <text evidence="1">Belongs to the UDP-glycosyltransferase family.</text>
</comment>
<evidence type="ECO:0000256" key="3">
    <source>
        <dbReference type="ARBA" id="ARBA00022679"/>
    </source>
</evidence>
<dbReference type="EMBL" id="JAXQNO010000008">
    <property type="protein sequence ID" value="KAK4791927.1"/>
    <property type="molecule type" value="Genomic_DNA"/>
</dbReference>
<keyword evidence="5" id="KW-1185">Reference proteome</keyword>
<dbReference type="PANTHER" id="PTHR11926">
    <property type="entry name" value="GLUCOSYL/GLUCURONOSYL TRANSFERASES"/>
    <property type="match status" value="1"/>
</dbReference>
<proteinExistence type="inferred from homology"/>
<comment type="caution">
    <text evidence="4">The sequence shown here is derived from an EMBL/GenBank/DDBJ whole genome shotgun (WGS) entry which is preliminary data.</text>
</comment>
<dbReference type="Pfam" id="PF00201">
    <property type="entry name" value="UDPGT"/>
    <property type="match status" value="1"/>
</dbReference>
<gene>
    <name evidence="4" type="ORF">SAY86_022362</name>
</gene>
<dbReference type="Gene3D" id="3.40.50.2000">
    <property type="entry name" value="Glycogen Phosphorylase B"/>
    <property type="match status" value="2"/>
</dbReference>
<dbReference type="FunFam" id="3.40.50.2000:FF:000060">
    <property type="entry name" value="Glycosyltransferase"/>
    <property type="match status" value="1"/>
</dbReference>
<dbReference type="InterPro" id="IPR002213">
    <property type="entry name" value="UDP_glucos_trans"/>
</dbReference>
<evidence type="ECO:0000313" key="5">
    <source>
        <dbReference type="Proteomes" id="UP001346149"/>
    </source>
</evidence>
<organism evidence="4 5">
    <name type="scientific">Trapa natans</name>
    <name type="common">Water chestnut</name>
    <dbReference type="NCBI Taxonomy" id="22666"/>
    <lineage>
        <taxon>Eukaryota</taxon>
        <taxon>Viridiplantae</taxon>
        <taxon>Streptophyta</taxon>
        <taxon>Embryophyta</taxon>
        <taxon>Tracheophyta</taxon>
        <taxon>Spermatophyta</taxon>
        <taxon>Magnoliopsida</taxon>
        <taxon>eudicotyledons</taxon>
        <taxon>Gunneridae</taxon>
        <taxon>Pentapetalae</taxon>
        <taxon>rosids</taxon>
        <taxon>malvids</taxon>
        <taxon>Myrtales</taxon>
        <taxon>Lythraceae</taxon>
        <taxon>Trapa</taxon>
    </lineage>
</organism>
<dbReference type="PANTHER" id="PTHR11926:SF1494">
    <property type="entry name" value="FLAVONOL 3-O-GLUCOSYLTRANSFERASE UGT76E12-RELATED"/>
    <property type="match status" value="1"/>
</dbReference>
<evidence type="ECO:0000256" key="2">
    <source>
        <dbReference type="ARBA" id="ARBA00022676"/>
    </source>
</evidence>
<dbReference type="Proteomes" id="UP001346149">
    <property type="component" value="Unassembled WGS sequence"/>
</dbReference>
<name>A0AAN7R6W7_TRANT</name>
<protein>
    <recommendedName>
        <fullName evidence="6">Glycosyltransferase</fullName>
    </recommendedName>
</protein>
<dbReference type="GO" id="GO:0080044">
    <property type="term" value="F:quercetin 7-O-glucosyltransferase activity"/>
    <property type="evidence" value="ECO:0007669"/>
    <property type="project" value="TreeGrafter"/>
</dbReference>
<dbReference type="CDD" id="cd03784">
    <property type="entry name" value="GT1_Gtf-like"/>
    <property type="match status" value="1"/>
</dbReference>
<dbReference type="SUPFAM" id="SSF53756">
    <property type="entry name" value="UDP-Glycosyltransferase/glycogen phosphorylase"/>
    <property type="match status" value="1"/>
</dbReference>
<keyword evidence="2" id="KW-0328">Glycosyltransferase</keyword>
<reference evidence="4 5" key="1">
    <citation type="journal article" date="2023" name="Hortic Res">
        <title>Pangenome of water caltrop reveals structural variations and asymmetric subgenome divergence after allopolyploidization.</title>
        <authorList>
            <person name="Zhang X."/>
            <person name="Chen Y."/>
            <person name="Wang L."/>
            <person name="Yuan Y."/>
            <person name="Fang M."/>
            <person name="Shi L."/>
            <person name="Lu R."/>
            <person name="Comes H.P."/>
            <person name="Ma Y."/>
            <person name="Chen Y."/>
            <person name="Huang G."/>
            <person name="Zhou Y."/>
            <person name="Zheng Z."/>
            <person name="Qiu Y."/>
        </authorList>
    </citation>
    <scope>NUCLEOTIDE SEQUENCE [LARGE SCALE GENOMIC DNA]</scope>
    <source>
        <strain evidence="4">F231</strain>
    </source>
</reference>
<accession>A0AAN7R6W7</accession>
<evidence type="ECO:0000256" key="1">
    <source>
        <dbReference type="ARBA" id="ARBA00009995"/>
    </source>
</evidence>
<keyword evidence="3" id="KW-0808">Transferase</keyword>
<dbReference type="AlphaFoldDB" id="A0AAN7R6W7"/>
<evidence type="ECO:0000313" key="4">
    <source>
        <dbReference type="EMBL" id="KAK4791927.1"/>
    </source>
</evidence>
<sequence length="467" mass="50781">MSSPPPRKHVGVFVFPFASHTAPMLTIVRKIAAPAPDVLFSFFGTKTSNGQVFPKDAAGGQGNVRSCYVDDGLPEGFVPSGNPLELIELFLKAVPANFYEAIEAAEKAVGVKISCLITDAFLWFGAEMAREKAVPWIPVWFSGSRSLLAHVHTDLIRETLGSEEPEDSDQMLDFIPCLVSVRSKDLPWEVIRMNPTLQFSIMMDKMARSLPKANAVVVNSFDELDPFATLQLEKHLKKVLNVGPISVLSTRTETVAEAPPPPTADPHGCIQWLNKQPPASVVYISFGSVITPLPGEVMALAEALDEAAVPFLWSFRGDPKEHLPSEFVARSTMAEGCLDSKSKMVPWAPQLDVLRHGSVGAFLTHCGWNSLLECFTGGVPAIMRPFFGDQKMNCRYMESVMRVGIGLEGGKITKAGAVAALRRVLLENEGKEMRGRMGPLKEMVARALAGGGSSSKNLESLVEMVTE</sequence>